<dbReference type="EMBL" id="FXSZ01000005">
    <property type="protein sequence ID" value="SMO66008.1"/>
    <property type="molecule type" value="Genomic_DNA"/>
</dbReference>
<accession>A0A521D2U0</accession>
<keyword evidence="3" id="KW-1185">Reference proteome</keyword>
<dbReference type="Proteomes" id="UP000315971">
    <property type="component" value="Unassembled WGS sequence"/>
</dbReference>
<keyword evidence="1" id="KW-1133">Transmembrane helix</keyword>
<feature type="transmembrane region" description="Helical" evidence="1">
    <location>
        <begin position="212"/>
        <end position="235"/>
    </location>
</feature>
<feature type="transmembrane region" description="Helical" evidence="1">
    <location>
        <begin position="99"/>
        <end position="122"/>
    </location>
</feature>
<dbReference type="OrthoDB" id="3260635at2"/>
<feature type="transmembrane region" description="Helical" evidence="1">
    <location>
        <begin position="185"/>
        <end position="205"/>
    </location>
</feature>
<dbReference type="AlphaFoldDB" id="A0A521D2U0"/>
<feature type="transmembrane region" description="Helical" evidence="1">
    <location>
        <begin position="12"/>
        <end position="31"/>
    </location>
</feature>
<gene>
    <name evidence="2" type="ORF">SAMN06265350_105223</name>
</gene>
<sequence length="277" mass="30828">MGINHQRKTLFAISWFIAIFIIIASGVGLLDPNIYAKETPNWHAQSIAQDLVNLFLIAPFLIITSVLAFKANKIAEMLWSGVIFYLIYTYTIYCFDVHFNSLFILYCLILGSSFYSFIYFLLKQSKKPIIHMTSHHTIFKITGIYLIAIACIIYLTWLSSIIPAVMMGNTIPKELVETGLATNPVYALDLSVCLPGLFIVGLLAFKGKPIGLTLAPALLVFCILMNITIGIIAMVMKIKGFHYDLSVTMAMSVLALFSIVLLLIGLKDIKYNALIPG</sequence>
<keyword evidence="1" id="KW-0812">Transmembrane</keyword>
<evidence type="ECO:0000313" key="2">
    <source>
        <dbReference type="EMBL" id="SMO66008.1"/>
    </source>
</evidence>
<feature type="transmembrane region" description="Helical" evidence="1">
    <location>
        <begin position="143"/>
        <end position="165"/>
    </location>
</feature>
<feature type="transmembrane region" description="Helical" evidence="1">
    <location>
        <begin position="76"/>
        <end position="93"/>
    </location>
</feature>
<keyword evidence="1" id="KW-0472">Membrane</keyword>
<feature type="transmembrane region" description="Helical" evidence="1">
    <location>
        <begin position="51"/>
        <end position="69"/>
    </location>
</feature>
<organism evidence="2 3">
    <name type="scientific">Solitalea koreensis</name>
    <dbReference type="NCBI Taxonomy" id="543615"/>
    <lineage>
        <taxon>Bacteria</taxon>
        <taxon>Pseudomonadati</taxon>
        <taxon>Bacteroidota</taxon>
        <taxon>Sphingobacteriia</taxon>
        <taxon>Sphingobacteriales</taxon>
        <taxon>Sphingobacteriaceae</taxon>
        <taxon>Solitalea</taxon>
    </lineage>
</organism>
<evidence type="ECO:0000256" key="1">
    <source>
        <dbReference type="SAM" id="Phobius"/>
    </source>
</evidence>
<protein>
    <submittedName>
        <fullName evidence="2">Uncharacterized protein</fullName>
    </submittedName>
</protein>
<evidence type="ECO:0000313" key="3">
    <source>
        <dbReference type="Proteomes" id="UP000315971"/>
    </source>
</evidence>
<dbReference type="RefSeq" id="WP_142603856.1">
    <property type="nucleotide sequence ID" value="NZ_FXSZ01000005.1"/>
</dbReference>
<feature type="transmembrane region" description="Helical" evidence="1">
    <location>
        <begin position="247"/>
        <end position="266"/>
    </location>
</feature>
<name>A0A521D2U0_9SPHI</name>
<reference evidence="2 3" key="1">
    <citation type="submission" date="2017-05" db="EMBL/GenBank/DDBJ databases">
        <authorList>
            <person name="Varghese N."/>
            <person name="Submissions S."/>
        </authorList>
    </citation>
    <scope>NUCLEOTIDE SEQUENCE [LARGE SCALE GENOMIC DNA]</scope>
    <source>
        <strain evidence="2 3">DSM 21342</strain>
    </source>
</reference>
<proteinExistence type="predicted"/>